<feature type="compositionally biased region" description="Pro residues" evidence="1">
    <location>
        <begin position="1"/>
        <end position="15"/>
    </location>
</feature>
<evidence type="ECO:0000313" key="5">
    <source>
        <dbReference type="RefSeq" id="XP_030919854.1"/>
    </source>
</evidence>
<evidence type="ECO:0000256" key="1">
    <source>
        <dbReference type="SAM" id="MobiDB-lite"/>
    </source>
</evidence>
<dbReference type="OrthoDB" id="10475992at2759"/>
<feature type="region of interest" description="Disordered" evidence="1">
    <location>
        <begin position="1"/>
        <end position="39"/>
    </location>
</feature>
<feature type="region of interest" description="Disordered" evidence="1">
    <location>
        <begin position="82"/>
        <end position="133"/>
    </location>
</feature>
<organism evidence="3 5">
    <name type="scientific">Geospiza fortis</name>
    <name type="common">Medium ground-finch</name>
    <dbReference type="NCBI Taxonomy" id="48883"/>
    <lineage>
        <taxon>Eukaryota</taxon>
        <taxon>Metazoa</taxon>
        <taxon>Chordata</taxon>
        <taxon>Craniata</taxon>
        <taxon>Vertebrata</taxon>
        <taxon>Euteleostomi</taxon>
        <taxon>Archelosauria</taxon>
        <taxon>Archosauria</taxon>
        <taxon>Dinosauria</taxon>
        <taxon>Saurischia</taxon>
        <taxon>Theropoda</taxon>
        <taxon>Coelurosauria</taxon>
        <taxon>Aves</taxon>
        <taxon>Neognathae</taxon>
        <taxon>Neoaves</taxon>
        <taxon>Telluraves</taxon>
        <taxon>Australaves</taxon>
        <taxon>Passeriformes</taxon>
        <taxon>Thraupidae</taxon>
        <taxon>Geospiza</taxon>
    </lineage>
</organism>
<dbReference type="RefSeq" id="XP_030919854.1">
    <property type="nucleotide sequence ID" value="XM_031063994.1"/>
</dbReference>
<protein>
    <submittedName>
        <fullName evidence="4 5">Uncharacterized protein LOC115948831</fullName>
    </submittedName>
</protein>
<proteinExistence type="predicted"/>
<keyword evidence="2" id="KW-1133">Transmembrane helix</keyword>
<keyword evidence="3" id="KW-1185">Reference proteome</keyword>
<name>A0A8N5I3Y1_GEOFO</name>
<reference evidence="4 5" key="1">
    <citation type="submission" date="2025-04" db="UniProtKB">
        <authorList>
            <consortium name="RefSeq"/>
        </authorList>
    </citation>
    <scope>IDENTIFICATION</scope>
</reference>
<accession>A0A8N5I3Y1</accession>
<dbReference type="AlphaFoldDB" id="A0A8N5I3Y1"/>
<gene>
    <name evidence="4 5" type="primary">LOC115948831</name>
</gene>
<keyword evidence="2" id="KW-0472">Membrane</keyword>
<evidence type="ECO:0000313" key="4">
    <source>
        <dbReference type="RefSeq" id="XP_030919853.1"/>
    </source>
</evidence>
<keyword evidence="2" id="KW-0812">Transmembrane</keyword>
<evidence type="ECO:0000256" key="2">
    <source>
        <dbReference type="SAM" id="Phobius"/>
    </source>
</evidence>
<sequence>MPAPGADLPPFPHPCQPLGKQESCCGPWSSSPAPPDVPGRAPELSLHGLALEIRRDNDVSSLSFFCILFYFFFCLHKKETQPKEPHGSSMAGGPSWLRDPGEEAAAETPQHSAPSVQSDPQEGGKNQKKEKHFCSLTSRPDSRVHTSAWKLRGWNHETKRQTLGWADAGSDLPGWICSCSTRRSLGCARGKDGSGLCQGQVQPWAVPWAGPALGWCQGQVQLWVGTHSCARLVGRWGCPGQTRRWPRVAVKGVWGLLVGVFTLLGAWGYFIIIIFCIFFLSGSLSFISPLPQTVVSGKLLLIFKRQREE</sequence>
<feature type="compositionally biased region" description="Polar residues" evidence="1">
    <location>
        <begin position="109"/>
        <end position="120"/>
    </location>
</feature>
<dbReference type="GeneID" id="115948831"/>
<evidence type="ECO:0000313" key="3">
    <source>
        <dbReference type="Proteomes" id="UP000504602"/>
    </source>
</evidence>
<feature type="transmembrane region" description="Helical" evidence="2">
    <location>
        <begin position="253"/>
        <end position="280"/>
    </location>
</feature>
<feature type="transmembrane region" description="Helical" evidence="2">
    <location>
        <begin position="59"/>
        <end position="75"/>
    </location>
</feature>
<dbReference type="RefSeq" id="XP_030919853.1">
    <property type="nucleotide sequence ID" value="XM_031063993.1"/>
</dbReference>
<dbReference type="Proteomes" id="UP000504602">
    <property type="component" value="Unplaced"/>
</dbReference>